<keyword evidence="10" id="KW-0175">Coiled coil</keyword>
<sequence>MGTKIDKKAVVNRLSYSVENFSGAQTATSHLKARKKKITSLIVKILKGIIYAFFLSIGLYGCFQNMANHWTVQSLIVGNGLELGFNANPVSATGDIRFDLIYNGSGPFYAYSDFTWAYGPFYALFVWPIGQILLHFLYATRDWPVGLNVILGLIIILFIIRLITVAITARATFQSEKMSEIQGKIAEINAKYKDAKDMQSRQKKQLETRELYRKHGIKPLAPFESMIITLPIFLIIYRVVTILRYLKFISLFGIWDLTQTPISQLFSNFTNGGWHYLFFLLLVIPVQIISQKTPQWLAKKRGRGATTVGTKNQQQLKRSRMTQNIIMIVLAVVVAISSSGVGLYWFFNAIFTIVQSVIIHKIIMKRRTMSTTRIDSKLAKLGIS</sequence>
<organism evidence="13 14">
    <name type="scientific">Ureaplasma zalophigenitalium</name>
    <dbReference type="NCBI Taxonomy" id="907723"/>
    <lineage>
        <taxon>Bacteria</taxon>
        <taxon>Bacillati</taxon>
        <taxon>Mycoplasmatota</taxon>
        <taxon>Mycoplasmoidales</taxon>
        <taxon>Mycoplasmoidaceae</taxon>
        <taxon>Ureaplasma</taxon>
    </lineage>
</organism>
<evidence type="ECO:0000256" key="4">
    <source>
        <dbReference type="ARBA" id="ARBA00022692"/>
    </source>
</evidence>
<keyword evidence="5" id="KW-0653">Protein transport</keyword>
<evidence type="ECO:0000256" key="11">
    <source>
        <dbReference type="SAM" id="Phobius"/>
    </source>
</evidence>
<comment type="similarity">
    <text evidence="9">Belongs to the OXA1/ALB3/YidC family.</text>
</comment>
<dbReference type="PANTHER" id="PTHR12428">
    <property type="entry name" value="OXA1"/>
    <property type="match status" value="1"/>
</dbReference>
<feature type="coiled-coil region" evidence="10">
    <location>
        <begin position="178"/>
        <end position="209"/>
    </location>
</feature>
<feature type="transmembrane region" description="Helical" evidence="11">
    <location>
        <begin position="220"/>
        <end position="241"/>
    </location>
</feature>
<dbReference type="CDD" id="cd20070">
    <property type="entry name" value="5TM_YidC_Alb3"/>
    <property type="match status" value="1"/>
</dbReference>
<dbReference type="NCBIfam" id="NF002566">
    <property type="entry name" value="PRK02201.1-1"/>
    <property type="match status" value="1"/>
</dbReference>
<evidence type="ECO:0000313" key="14">
    <source>
        <dbReference type="Proteomes" id="UP001207252"/>
    </source>
</evidence>
<evidence type="ECO:0000259" key="12">
    <source>
        <dbReference type="Pfam" id="PF02096"/>
    </source>
</evidence>
<dbReference type="EMBL" id="JAOXHJ010000007">
    <property type="protein sequence ID" value="MCV3754316.1"/>
    <property type="molecule type" value="Genomic_DNA"/>
</dbReference>
<dbReference type="NCBIfam" id="TIGR03592">
    <property type="entry name" value="yidC_oxa1_cterm"/>
    <property type="match status" value="1"/>
</dbReference>
<evidence type="ECO:0000256" key="5">
    <source>
        <dbReference type="ARBA" id="ARBA00022927"/>
    </source>
</evidence>
<keyword evidence="8" id="KW-0143">Chaperone</keyword>
<keyword evidence="3" id="KW-1003">Cell membrane</keyword>
<dbReference type="Pfam" id="PF02096">
    <property type="entry name" value="60KD_IMP"/>
    <property type="match status" value="1"/>
</dbReference>
<dbReference type="RefSeq" id="WP_263818120.1">
    <property type="nucleotide sequence ID" value="NZ_JAOXHJ010000007.1"/>
</dbReference>
<dbReference type="InterPro" id="IPR047196">
    <property type="entry name" value="YidC_ALB_C"/>
</dbReference>
<feature type="transmembrane region" description="Helical" evidence="11">
    <location>
        <begin position="321"/>
        <end position="337"/>
    </location>
</feature>
<evidence type="ECO:0000256" key="3">
    <source>
        <dbReference type="ARBA" id="ARBA00022475"/>
    </source>
</evidence>
<accession>A0ABT3BPX6</accession>
<dbReference type="PANTHER" id="PTHR12428:SF65">
    <property type="entry name" value="CYTOCHROME C OXIDASE ASSEMBLY PROTEIN COX18, MITOCHONDRIAL"/>
    <property type="match status" value="1"/>
</dbReference>
<keyword evidence="2" id="KW-0813">Transport</keyword>
<feature type="transmembrane region" description="Helical" evidence="11">
    <location>
        <begin position="116"/>
        <end position="138"/>
    </location>
</feature>
<evidence type="ECO:0000256" key="2">
    <source>
        <dbReference type="ARBA" id="ARBA00022448"/>
    </source>
</evidence>
<dbReference type="InterPro" id="IPR001708">
    <property type="entry name" value="YidC/ALB3/OXA1/COX18"/>
</dbReference>
<dbReference type="Proteomes" id="UP001207252">
    <property type="component" value="Unassembled WGS sequence"/>
</dbReference>
<evidence type="ECO:0000256" key="9">
    <source>
        <dbReference type="RuleBase" id="RU003945"/>
    </source>
</evidence>
<evidence type="ECO:0000256" key="1">
    <source>
        <dbReference type="ARBA" id="ARBA00004651"/>
    </source>
</evidence>
<evidence type="ECO:0000313" key="13">
    <source>
        <dbReference type="EMBL" id="MCV3754316.1"/>
    </source>
</evidence>
<dbReference type="InterPro" id="IPR028055">
    <property type="entry name" value="YidC/Oxa/ALB_C"/>
</dbReference>
<name>A0ABT3BPX6_9BACT</name>
<keyword evidence="7 11" id="KW-0472">Membrane</keyword>
<feature type="transmembrane region" description="Helical" evidence="11">
    <location>
        <begin position="145"/>
        <end position="169"/>
    </location>
</feature>
<comment type="caution">
    <text evidence="13">The sequence shown here is derived from an EMBL/GenBank/DDBJ whole genome shotgun (WGS) entry which is preliminary data.</text>
</comment>
<feature type="domain" description="Membrane insertase YidC/Oxa/ALB C-terminal" evidence="12">
    <location>
        <begin position="151"/>
        <end position="361"/>
    </location>
</feature>
<gene>
    <name evidence="13" type="primary">yidC</name>
    <name evidence="13" type="ORF">OF365_02915</name>
</gene>
<feature type="transmembrane region" description="Helical" evidence="11">
    <location>
        <begin position="273"/>
        <end position="290"/>
    </location>
</feature>
<keyword evidence="4 9" id="KW-0812">Transmembrane</keyword>
<evidence type="ECO:0000256" key="7">
    <source>
        <dbReference type="ARBA" id="ARBA00023136"/>
    </source>
</evidence>
<feature type="transmembrane region" description="Helical" evidence="11">
    <location>
        <begin position="41"/>
        <end position="61"/>
    </location>
</feature>
<proteinExistence type="inferred from homology"/>
<evidence type="ECO:0000256" key="8">
    <source>
        <dbReference type="ARBA" id="ARBA00023186"/>
    </source>
</evidence>
<keyword evidence="6 11" id="KW-1133">Transmembrane helix</keyword>
<keyword evidence="14" id="KW-1185">Reference proteome</keyword>
<comment type="subcellular location">
    <subcellularLocation>
        <location evidence="1">Cell membrane</location>
        <topology evidence="1">Multi-pass membrane protein</topology>
    </subcellularLocation>
    <subcellularLocation>
        <location evidence="9">Membrane</location>
        <topology evidence="9">Multi-pass membrane protein</topology>
    </subcellularLocation>
</comment>
<reference evidence="13 14" key="1">
    <citation type="journal article" date="2020" name="Int. J. Syst. Evol. Microbiol.">
        <title>Ureaplasma miroungigenitalium sp. nov. isolated from northern elephant seals (Mirounga angustirostris) and Ureaplasma zalophigenitalium sp. nov. isolated from California sea lions (Zalophus californianus).</title>
        <authorList>
            <person name="Volokhov D.V."/>
            <person name="Gulland F.M."/>
            <person name="Gao Y."/>
            <person name="Chizhikov V.E."/>
        </authorList>
    </citation>
    <scope>NUCLEOTIDE SEQUENCE [LARGE SCALE GENOMIC DNA]</scope>
    <source>
        <strain evidence="13 14">CSL7644-GEN</strain>
    </source>
</reference>
<protein>
    <submittedName>
        <fullName evidence="13">Membrane protein insertase YidC</fullName>
    </submittedName>
</protein>
<evidence type="ECO:0000256" key="10">
    <source>
        <dbReference type="SAM" id="Coils"/>
    </source>
</evidence>
<evidence type="ECO:0000256" key="6">
    <source>
        <dbReference type="ARBA" id="ARBA00022989"/>
    </source>
</evidence>